<dbReference type="InterPro" id="IPR013087">
    <property type="entry name" value="Znf_C2H2_type"/>
</dbReference>
<dbReference type="SMART" id="SM00355">
    <property type="entry name" value="ZnF_C2H2"/>
    <property type="match status" value="4"/>
</dbReference>
<protein>
    <submittedName>
        <fullName evidence="12">Zinc finger protein 76</fullName>
    </submittedName>
</protein>
<feature type="compositionally biased region" description="Polar residues" evidence="9">
    <location>
        <begin position="254"/>
        <end position="265"/>
    </location>
</feature>
<dbReference type="Proteomes" id="UP001219518">
    <property type="component" value="Unassembled WGS sequence"/>
</dbReference>
<keyword evidence="2" id="KW-0479">Metal-binding</keyword>
<evidence type="ECO:0000256" key="3">
    <source>
        <dbReference type="ARBA" id="ARBA00022771"/>
    </source>
</evidence>
<evidence type="ECO:0000313" key="12">
    <source>
        <dbReference type="EMBL" id="KAK3925300.1"/>
    </source>
</evidence>
<evidence type="ECO:0000256" key="9">
    <source>
        <dbReference type="SAM" id="MobiDB-lite"/>
    </source>
</evidence>
<evidence type="ECO:0000256" key="4">
    <source>
        <dbReference type="ARBA" id="ARBA00022833"/>
    </source>
</evidence>
<reference evidence="12" key="1">
    <citation type="submission" date="2021-07" db="EMBL/GenBank/DDBJ databases">
        <authorList>
            <person name="Catto M.A."/>
            <person name="Jacobson A."/>
            <person name="Kennedy G."/>
            <person name="Labadie P."/>
            <person name="Hunt B.G."/>
            <person name="Srinivasan R."/>
        </authorList>
    </citation>
    <scope>NUCLEOTIDE SEQUENCE</scope>
    <source>
        <strain evidence="12">PL_HMW_Pooled</strain>
        <tissue evidence="12">Head</tissue>
    </source>
</reference>
<keyword evidence="5" id="KW-0805">Transcription regulation</keyword>
<dbReference type="EMBL" id="JAHWGI010001226">
    <property type="protein sequence ID" value="KAK3925300.1"/>
    <property type="molecule type" value="Genomic_DNA"/>
</dbReference>
<dbReference type="InterPro" id="IPR051061">
    <property type="entry name" value="Zinc_finger_trans_reg"/>
</dbReference>
<dbReference type="GO" id="GO:0005634">
    <property type="term" value="C:nucleus"/>
    <property type="evidence" value="ECO:0007669"/>
    <property type="project" value="UniProtKB-SubCell"/>
</dbReference>
<reference evidence="12" key="2">
    <citation type="journal article" date="2023" name="BMC Genomics">
        <title>Pest status, molecular evolution, and epigenetic factors derived from the genome assembly of Frankliniella fusca, a thysanopteran phytovirus vector.</title>
        <authorList>
            <person name="Catto M.A."/>
            <person name="Labadie P.E."/>
            <person name="Jacobson A.L."/>
            <person name="Kennedy G.G."/>
            <person name="Srinivasan R."/>
            <person name="Hunt B.G."/>
        </authorList>
    </citation>
    <scope>NUCLEOTIDE SEQUENCE</scope>
    <source>
        <strain evidence="12">PL_HMW_Pooled</strain>
    </source>
</reference>
<evidence type="ECO:0000256" key="1">
    <source>
        <dbReference type="ARBA" id="ARBA00004123"/>
    </source>
</evidence>
<evidence type="ECO:0000256" key="6">
    <source>
        <dbReference type="ARBA" id="ARBA00023163"/>
    </source>
</evidence>
<dbReference type="PANTHER" id="PTHR46179:SF13">
    <property type="entry name" value="C2H2-TYPE DOMAIN-CONTAINING PROTEIN"/>
    <property type="match status" value="1"/>
</dbReference>
<feature type="domain" description="C2H2-type" evidence="11">
    <location>
        <begin position="82"/>
        <end position="109"/>
    </location>
</feature>
<keyword evidence="4" id="KW-0862">Zinc</keyword>
<keyword evidence="13" id="KW-1185">Reference proteome</keyword>
<proteinExistence type="predicted"/>
<evidence type="ECO:0000256" key="8">
    <source>
        <dbReference type="PROSITE-ProRule" id="PRU00042"/>
    </source>
</evidence>
<evidence type="ECO:0000313" key="13">
    <source>
        <dbReference type="Proteomes" id="UP001219518"/>
    </source>
</evidence>
<dbReference type="PROSITE" id="PS50157">
    <property type="entry name" value="ZINC_FINGER_C2H2_2"/>
    <property type="match status" value="1"/>
</dbReference>
<dbReference type="PROSITE" id="PS00028">
    <property type="entry name" value="ZINC_FINGER_C2H2_1"/>
    <property type="match status" value="2"/>
</dbReference>
<dbReference type="GO" id="GO:0006357">
    <property type="term" value="P:regulation of transcription by RNA polymerase II"/>
    <property type="evidence" value="ECO:0007669"/>
    <property type="project" value="TreeGrafter"/>
</dbReference>
<accession>A0AAE1HPU6</accession>
<name>A0AAE1HPU6_9NEOP</name>
<comment type="caution">
    <text evidence="12">The sequence shown here is derived from an EMBL/GenBank/DDBJ whole genome shotgun (WGS) entry which is preliminary data.</text>
</comment>
<gene>
    <name evidence="12" type="ORF">KUF71_013507</name>
</gene>
<dbReference type="GO" id="GO:0008270">
    <property type="term" value="F:zinc ion binding"/>
    <property type="evidence" value="ECO:0007669"/>
    <property type="project" value="UniProtKB-KW"/>
</dbReference>
<keyword evidence="10" id="KW-0812">Transmembrane</keyword>
<organism evidence="12 13">
    <name type="scientific">Frankliniella fusca</name>
    <dbReference type="NCBI Taxonomy" id="407009"/>
    <lineage>
        <taxon>Eukaryota</taxon>
        <taxon>Metazoa</taxon>
        <taxon>Ecdysozoa</taxon>
        <taxon>Arthropoda</taxon>
        <taxon>Hexapoda</taxon>
        <taxon>Insecta</taxon>
        <taxon>Pterygota</taxon>
        <taxon>Neoptera</taxon>
        <taxon>Paraneoptera</taxon>
        <taxon>Thysanoptera</taxon>
        <taxon>Terebrantia</taxon>
        <taxon>Thripoidea</taxon>
        <taxon>Thripidae</taxon>
        <taxon>Frankliniella</taxon>
    </lineage>
</organism>
<keyword evidence="7" id="KW-0539">Nucleus</keyword>
<feature type="transmembrane region" description="Helical" evidence="10">
    <location>
        <begin position="56"/>
        <end position="74"/>
    </location>
</feature>
<evidence type="ECO:0000256" key="5">
    <source>
        <dbReference type="ARBA" id="ARBA00023015"/>
    </source>
</evidence>
<dbReference type="AlphaFoldDB" id="A0AAE1HPU6"/>
<dbReference type="PANTHER" id="PTHR46179">
    <property type="entry name" value="ZINC FINGER PROTEIN"/>
    <property type="match status" value="1"/>
</dbReference>
<keyword evidence="6" id="KW-0804">Transcription</keyword>
<feature type="region of interest" description="Disordered" evidence="9">
    <location>
        <begin position="229"/>
        <end position="265"/>
    </location>
</feature>
<keyword evidence="3 8" id="KW-0863">Zinc-finger</keyword>
<sequence>MSDFPECIKDDKVANSKIMGISIEEYRCRIGCFGGGAAATSSPKQVALSKRRTSSLLILLPAAVLVLLLLSSGIEPNPGPQFTCKSCKTSFQQLQNFYKHVSIHKLEATIFCPYIDCSGHYSTIRSLQSHISRDHKTLERSVSISTPQEVKCPILTCGILMHTRERYLKHMPHHLKEGISFSCPYPNCGVHVATLSSFRTHVSHTHPINGQETQGASCVSSSSSECEASSSNDCGKQNLDSEPSTSSHDKNKQIQESNTKETAAFNDNNSEDVFYSEHAAKAQLAKFYLKLEAVHFLPISTVQVIADEIKLVTEMSHNFLERCLRSELDSTGLHNSVVEEIVNKAFSSDPIYNIHHKRQDAEQLGTDHLRQKFWKKHYPFVQPKEIFLGRDVDGSKKLAHYVSIRESIEVMLRDPKIKKMVLDSFENKPPSTILSDITDGTAFAEHKKQHHGGKCIFINLFQDGFDYNAFGPSIGVYKPLGFYFAIGNLKPEYRTKIDLIQMVYLIMEKHIKPSEKEELDDIDKLKEVLRPLIDELEDLKLNGISVDGEVVPVCLLFCQGDNLGQHVIGGFVGSFSCQYCCRFCPISLDEFRANPTLTKPLRTPEGYDISVRKAKSDWFAFRDKCLQTVERRKLERARHAPLLERVRAPGTKVTVKRILAKSTFEKLRAHNFQGVKYRPSALNSEKLGFHVCNGPSLSVCCAHDIFEGIAKNMLPLILKHFIEMGWFDLETLNRGITTFPYEGSDKRDTPTKLKSLQALGGNASENWTLIRLLPFIIGDLIQDREDEMWQLYLKLKLIVEYVFAPKITVIQVLFLKSLIRDYLVEVKRLLPQCLWPKQHLLMHYPELITIYEPLVRLFTLRFEKAIISEDRRKVIPPEVLSEDSFILLSCVTVKGVSYKIGEYMILDSFEECDLQVGLIDNIFLNQSTEEVFFLMNKKPAVNSFQGFFKVVMPANSYLFSSLESLPDYYPLPSYSMGGSECINLKHTMIKM</sequence>
<feature type="compositionally biased region" description="Polar residues" evidence="9">
    <location>
        <begin position="232"/>
        <end position="246"/>
    </location>
</feature>
<keyword evidence="10" id="KW-0472">Membrane</keyword>
<dbReference type="Gene3D" id="3.30.160.60">
    <property type="entry name" value="Classic Zinc Finger"/>
    <property type="match status" value="1"/>
</dbReference>
<evidence type="ECO:0000256" key="7">
    <source>
        <dbReference type="ARBA" id="ARBA00023242"/>
    </source>
</evidence>
<evidence type="ECO:0000256" key="2">
    <source>
        <dbReference type="ARBA" id="ARBA00022723"/>
    </source>
</evidence>
<keyword evidence="10" id="KW-1133">Transmembrane helix</keyword>
<comment type="subcellular location">
    <subcellularLocation>
        <location evidence="1">Nucleus</location>
    </subcellularLocation>
</comment>
<evidence type="ECO:0000256" key="10">
    <source>
        <dbReference type="SAM" id="Phobius"/>
    </source>
</evidence>
<evidence type="ECO:0000259" key="11">
    <source>
        <dbReference type="PROSITE" id="PS50157"/>
    </source>
</evidence>